<keyword evidence="1" id="KW-0560">Oxidoreductase</keyword>
<gene>
    <name evidence="1" type="ORF">RADP37_05483</name>
</gene>
<dbReference type="AlphaFoldDB" id="A0A4Y1MS13"/>
<proteinExistence type="predicted"/>
<dbReference type="EMBL" id="CP025188">
    <property type="protein sequence ID" value="AWV20429.1"/>
    <property type="molecule type" value="Genomic_DNA"/>
</dbReference>
<name>A0A4Y1MS13_9PROT</name>
<organism evidence="1">
    <name type="scientific">Roseomonas mucosa</name>
    <dbReference type="NCBI Taxonomy" id="207340"/>
    <lineage>
        <taxon>Bacteria</taxon>
        <taxon>Pseudomonadati</taxon>
        <taxon>Pseudomonadota</taxon>
        <taxon>Alphaproteobacteria</taxon>
        <taxon>Acetobacterales</taxon>
        <taxon>Roseomonadaceae</taxon>
        <taxon>Roseomonas</taxon>
    </lineage>
</organism>
<sequence>MPTLCGAAFHACGPQRSDGSFPARPVRSDALEVWGWCYIAQPSGAVTTLGCGSAWNRNPVGGVIGVQTGPH</sequence>
<keyword evidence="1" id="KW-0614">Plasmid</keyword>
<accession>A0A4Y1MS13</accession>
<evidence type="ECO:0000313" key="1">
    <source>
        <dbReference type="EMBL" id="AWV20429.1"/>
    </source>
</evidence>
<reference evidence="1" key="1">
    <citation type="submission" date="2017-12" db="EMBL/GenBank/DDBJ databases">
        <authorList>
            <person name="Martens C."/>
            <person name="Dahlstrom E."/>
            <person name="Barbian K."/>
            <person name="Sykora L."/>
            <person name="Ricklefs S."/>
            <person name="Bruno D."/>
            <person name="Anzick I."/>
            <person name="Myles I."/>
            <person name="Datta S.K."/>
        </authorList>
    </citation>
    <scope>NUCLEOTIDE SEQUENCE</scope>
    <source>
        <strain evidence="1">AD2</strain>
        <plasmid evidence="1">p1-AD2</plasmid>
    </source>
</reference>
<keyword evidence="1" id="KW-0575">Peroxidase</keyword>
<protein>
    <submittedName>
        <fullName evidence="1">Catalase</fullName>
        <ecNumber evidence="1">1.11.1.6</ecNumber>
    </submittedName>
</protein>
<dbReference type="EC" id="1.11.1.6" evidence="1"/>
<dbReference type="GO" id="GO:0004096">
    <property type="term" value="F:catalase activity"/>
    <property type="evidence" value="ECO:0007669"/>
    <property type="project" value="UniProtKB-EC"/>
</dbReference>
<geneLocation type="plasmid" evidence="1">
    <name>p1-AD2</name>
</geneLocation>